<reference evidence="1" key="2">
    <citation type="journal article" date="2023" name="IMA Fungus">
        <title>Comparative genomic study of the Penicillium genus elucidates a diverse pangenome and 15 lateral gene transfer events.</title>
        <authorList>
            <person name="Petersen C."/>
            <person name="Sorensen T."/>
            <person name="Nielsen M.R."/>
            <person name="Sondergaard T.E."/>
            <person name="Sorensen J.L."/>
            <person name="Fitzpatrick D.A."/>
            <person name="Frisvad J.C."/>
            <person name="Nielsen K.L."/>
        </authorList>
    </citation>
    <scope>NUCLEOTIDE SEQUENCE</scope>
    <source>
        <strain evidence="1">IBT 22155</strain>
    </source>
</reference>
<keyword evidence="2" id="KW-1185">Reference proteome</keyword>
<dbReference type="RefSeq" id="XP_056518455.1">
    <property type="nucleotide sequence ID" value="XM_056668625.1"/>
</dbReference>
<name>A0A9W9GLZ1_9EURO</name>
<dbReference type="GeneID" id="81407795"/>
<comment type="caution">
    <text evidence="1">The sequence shown here is derived from an EMBL/GenBank/DDBJ whole genome shotgun (WGS) entry which is preliminary data.</text>
</comment>
<evidence type="ECO:0000313" key="1">
    <source>
        <dbReference type="EMBL" id="KAJ5124056.1"/>
    </source>
</evidence>
<dbReference type="Proteomes" id="UP001149079">
    <property type="component" value="Unassembled WGS sequence"/>
</dbReference>
<proteinExistence type="predicted"/>
<organism evidence="1 2">
    <name type="scientific">Penicillium bovifimosum</name>
    <dbReference type="NCBI Taxonomy" id="126998"/>
    <lineage>
        <taxon>Eukaryota</taxon>
        <taxon>Fungi</taxon>
        <taxon>Dikarya</taxon>
        <taxon>Ascomycota</taxon>
        <taxon>Pezizomycotina</taxon>
        <taxon>Eurotiomycetes</taxon>
        <taxon>Eurotiomycetidae</taxon>
        <taxon>Eurotiales</taxon>
        <taxon>Aspergillaceae</taxon>
        <taxon>Penicillium</taxon>
    </lineage>
</organism>
<reference evidence="1" key="1">
    <citation type="submission" date="2022-11" db="EMBL/GenBank/DDBJ databases">
        <authorList>
            <person name="Petersen C."/>
        </authorList>
    </citation>
    <scope>NUCLEOTIDE SEQUENCE</scope>
    <source>
        <strain evidence="1">IBT 22155</strain>
    </source>
</reference>
<dbReference type="EMBL" id="JAPQKL010000006">
    <property type="protein sequence ID" value="KAJ5124056.1"/>
    <property type="molecule type" value="Genomic_DNA"/>
</dbReference>
<accession>A0A9W9GLZ1</accession>
<gene>
    <name evidence="1" type="ORF">N7515_007881</name>
</gene>
<evidence type="ECO:0000313" key="2">
    <source>
        <dbReference type="Proteomes" id="UP001149079"/>
    </source>
</evidence>
<dbReference type="AlphaFoldDB" id="A0A9W9GLZ1"/>
<dbReference type="OrthoDB" id="4364700at2759"/>
<protein>
    <submittedName>
        <fullName evidence="1">Uncharacterized protein</fullName>
    </submittedName>
</protein>
<sequence length="345" mass="39239">MPPEPGKNLPRSVEEWKAAAQPNGTIIVDIGASIHEQFRLNSGSEMDEEDFLHLKTVWPNADFDLIDKHHAHTQLRLGTWFAKAHRDLDNSPDFDRYLSAVERRDAPSPDIGMFWAAYEQQYQVVQLLHHESTTKRAYKMNEEHVNMSLVSFLQAVCACHPGLDISCNPARVHLTFDFRQVKEQKAANEINSSVLSLSCRTDGLIESSTTGRMQAILEAKARARAIHEPKVSWQETAEMVTAALSDRESLKHTRPGRVILFSQDGDEFYVSEATIKVGYVKHMKDERKAPIRESEFVKIHQCGPYWVQSRQDVQYFAKLVLAIALRESQEETASVSTHCLRSHDT</sequence>